<dbReference type="OrthoDB" id="9806532at2"/>
<reference evidence="3 4" key="1">
    <citation type="submission" date="2017-10" db="EMBL/GenBank/DDBJ databases">
        <title>Genome sequence of Caulobacter mirabilis FWC38.</title>
        <authorList>
            <person name="Fiebig A."/>
            <person name="Crosson S."/>
        </authorList>
    </citation>
    <scope>NUCLEOTIDE SEQUENCE [LARGE SCALE GENOMIC DNA]</scope>
    <source>
        <strain evidence="3 4">FWC 38</strain>
    </source>
</reference>
<proteinExistence type="predicted"/>
<dbReference type="KEGG" id="cmb:CSW64_08820"/>
<keyword evidence="4" id="KW-1185">Reference proteome</keyword>
<dbReference type="GO" id="GO:0042910">
    <property type="term" value="F:xenobiotic transmembrane transporter activity"/>
    <property type="evidence" value="ECO:0007669"/>
    <property type="project" value="TreeGrafter"/>
</dbReference>
<keyword evidence="2" id="KW-1133">Transmembrane helix</keyword>
<dbReference type="SUPFAM" id="SSF82714">
    <property type="entry name" value="Multidrug efflux transporter AcrB TolC docking domain, DN and DC subdomains"/>
    <property type="match status" value="2"/>
</dbReference>
<dbReference type="SUPFAM" id="SSF82693">
    <property type="entry name" value="Multidrug efflux transporter AcrB pore domain, PN1, PN2, PC1 and PC2 subdomains"/>
    <property type="match status" value="3"/>
</dbReference>
<dbReference type="Gene3D" id="3.30.70.1320">
    <property type="entry name" value="Multidrug efflux transporter AcrB pore domain like"/>
    <property type="match status" value="1"/>
</dbReference>
<feature type="transmembrane region" description="Helical" evidence="2">
    <location>
        <begin position="336"/>
        <end position="356"/>
    </location>
</feature>
<dbReference type="RefSeq" id="WP_099621767.1">
    <property type="nucleotide sequence ID" value="NZ_CP024201.1"/>
</dbReference>
<dbReference type="PANTHER" id="PTHR32063">
    <property type="match status" value="1"/>
</dbReference>
<dbReference type="PRINTS" id="PR00702">
    <property type="entry name" value="ACRIFLAVINRP"/>
</dbReference>
<dbReference type="GO" id="GO:0005886">
    <property type="term" value="C:plasma membrane"/>
    <property type="evidence" value="ECO:0007669"/>
    <property type="project" value="TreeGrafter"/>
</dbReference>
<feature type="transmembrane region" description="Helical" evidence="2">
    <location>
        <begin position="535"/>
        <end position="555"/>
    </location>
</feature>
<evidence type="ECO:0000256" key="2">
    <source>
        <dbReference type="SAM" id="Phobius"/>
    </source>
</evidence>
<feature type="transmembrane region" description="Helical" evidence="2">
    <location>
        <begin position="935"/>
        <end position="964"/>
    </location>
</feature>
<dbReference type="EMBL" id="CP024201">
    <property type="protein sequence ID" value="ATQ42510.1"/>
    <property type="molecule type" value="Genomic_DNA"/>
</dbReference>
<accession>A0A2D2AWX0</accession>
<dbReference type="AlphaFoldDB" id="A0A2D2AWX0"/>
<evidence type="ECO:0000256" key="1">
    <source>
        <dbReference type="SAM" id="MobiDB-lite"/>
    </source>
</evidence>
<evidence type="ECO:0000313" key="3">
    <source>
        <dbReference type="EMBL" id="ATQ42510.1"/>
    </source>
</evidence>
<feature type="transmembrane region" description="Helical" evidence="2">
    <location>
        <begin position="461"/>
        <end position="483"/>
    </location>
</feature>
<feature type="transmembrane region" description="Helical" evidence="2">
    <location>
        <begin position="985"/>
        <end position="1004"/>
    </location>
</feature>
<dbReference type="Gene3D" id="3.30.70.1430">
    <property type="entry name" value="Multidrug efflux transporter AcrB pore domain"/>
    <property type="match status" value="2"/>
</dbReference>
<feature type="region of interest" description="Disordered" evidence="1">
    <location>
        <begin position="1077"/>
        <end position="1096"/>
    </location>
</feature>
<feature type="transmembrane region" description="Helical" evidence="2">
    <location>
        <begin position="881"/>
        <end position="899"/>
    </location>
</feature>
<feature type="transmembrane region" description="Helical" evidence="2">
    <location>
        <begin position="390"/>
        <end position="412"/>
    </location>
</feature>
<dbReference type="SUPFAM" id="SSF82866">
    <property type="entry name" value="Multidrug efflux transporter AcrB transmembrane domain"/>
    <property type="match status" value="2"/>
</dbReference>
<feature type="transmembrane region" description="Helical" evidence="2">
    <location>
        <begin position="906"/>
        <end position="929"/>
    </location>
</feature>
<feature type="transmembrane region" description="Helical" evidence="2">
    <location>
        <begin position="363"/>
        <end position="384"/>
    </location>
</feature>
<dbReference type="Gene3D" id="3.30.2090.10">
    <property type="entry name" value="Multidrug efflux transporter AcrB TolC docking domain, DN and DC subdomains"/>
    <property type="match status" value="2"/>
</dbReference>
<organism evidence="3 4">
    <name type="scientific">Caulobacter mirabilis</name>
    <dbReference type="NCBI Taxonomy" id="69666"/>
    <lineage>
        <taxon>Bacteria</taxon>
        <taxon>Pseudomonadati</taxon>
        <taxon>Pseudomonadota</taxon>
        <taxon>Alphaproteobacteria</taxon>
        <taxon>Caulobacterales</taxon>
        <taxon>Caulobacteraceae</taxon>
        <taxon>Caulobacter</taxon>
    </lineage>
</organism>
<name>A0A2D2AWX0_9CAUL</name>
<dbReference type="Pfam" id="PF00873">
    <property type="entry name" value="ACR_tran"/>
    <property type="match status" value="1"/>
</dbReference>
<feature type="transmembrane region" description="Helical" evidence="2">
    <location>
        <begin position="1024"/>
        <end position="1053"/>
    </location>
</feature>
<dbReference type="Proteomes" id="UP000228945">
    <property type="component" value="Chromosome"/>
</dbReference>
<gene>
    <name evidence="3" type="ORF">CSW64_08820</name>
</gene>
<evidence type="ECO:0000313" key="4">
    <source>
        <dbReference type="Proteomes" id="UP000228945"/>
    </source>
</evidence>
<sequence length="1096" mass="120383">MISALIDGAIKRRKVVLGIALIASLFGFLAYLNLPRESEPDITIPFVMIQVPYPGVSPEDAERLLVRPMERELQSLEGLKEMNAVAVQNAAMVYLEFEVNFNKDKVLQDVRAKVDMARGRFPPDAEEPIIEEANVSDDPFIGIMLSGPAPERTLYQTARELQDRLETLPGVLRTDLGGGREELMEVTIDPVRMEAANVTASELAMVIGRNNQLVPAGNLQTQQGRFAVKVPGVVEDPADILALPIKKNGDRLITIGDIGEVRRTFKEPSRISRFNGQPAFSIDVVKRSGANILDSVEAVRKTVGEEQTRWKSQGLDTIKVDYTWDASEFISRSLTVLESGLIIATILVMVIIVASLGVRSGLMVGMSIPLCFMMGFLLLQSFGITLNMMVMFGLVLAVGILVDGGIVVVEYADRKMAQGMNREEAFAAAGKRMFWPVLNGTLTTLCAFIPFLFWNSIPGKFMSFLPITLIMVLSASIFVALIFTPALGSIFGRTAGVDEEHLAEIEKSEQGDPRQMTGFMGWYAKTVWWANHHPFRVTAVTLFILFSVVMIFGLMQGGRFEGIGLKARPIEFFLESDPEESTVWVKARGNLSVQAADELTRRVEARLQNIKGVESIYASAGRFTGGGGFGAPPNDTVGRISLDYVDHEERQALGVTGNEITAEVRKRIADVPGVLTEVRLPQNGPPQGKDVQVELRGANPQALNKAAELVKAHFAADRQLIEQEDSRASPGIEMNLAVDREAAGRYGVDVLSVGQAIQFITDGVLVGRFRPDDAEDELDIRVRFTPDARNLAAFDRLKITTPNGPVPASYLVKQNPGQQVTTIQRRDGQRLVIIQANAAEGVAANVKIAEMKAWLEKAPLDPSVRWKFTGADEENTEAAQFFMVAMAATLFMMGIILLWQFNSFYGIVVTLSAVILSVAGVLLGVIVNLGGTFPYISVIMLGTGVVALAGVVVGHNIVLVDTFYQLRRQGYAPDEAAMRAAVQRFRPVMLTTVVTVIGLLPLMFQLHPNFRGAHLEYKSPGSDWWVQLSGAVVWGLSFSTLLTLFLTPSALAAPKTLSRRFRNIYHWVRGRPWSQRERSDEHAMDDTPIVLPKAAE</sequence>
<dbReference type="InterPro" id="IPR001036">
    <property type="entry name" value="Acrflvin-R"/>
</dbReference>
<keyword evidence="2" id="KW-0812">Transmembrane</keyword>
<feature type="transmembrane region" description="Helical" evidence="2">
    <location>
        <begin position="15"/>
        <end position="34"/>
    </location>
</feature>
<dbReference type="PANTHER" id="PTHR32063:SF0">
    <property type="entry name" value="SWARMING MOTILITY PROTEIN SWRC"/>
    <property type="match status" value="1"/>
</dbReference>
<dbReference type="Gene3D" id="3.30.70.1440">
    <property type="entry name" value="Multidrug efflux transporter AcrB pore domain"/>
    <property type="match status" value="1"/>
</dbReference>
<protein>
    <submittedName>
        <fullName evidence="3">Transporter</fullName>
    </submittedName>
</protein>
<dbReference type="InterPro" id="IPR027463">
    <property type="entry name" value="AcrB_DN_DC_subdom"/>
</dbReference>
<dbReference type="Gene3D" id="1.20.1640.10">
    <property type="entry name" value="Multidrug efflux transporter AcrB transmembrane domain"/>
    <property type="match status" value="2"/>
</dbReference>
<keyword evidence="2" id="KW-0472">Membrane</keyword>
<feature type="transmembrane region" description="Helical" evidence="2">
    <location>
        <begin position="433"/>
        <end position="455"/>
    </location>
</feature>